<comment type="caution">
    <text evidence="1">The sequence shown here is derived from an EMBL/GenBank/DDBJ whole genome shotgun (WGS) entry which is preliminary data.</text>
</comment>
<accession>A0A9N7UUT2</accession>
<sequence length="211" mass="22103">MGEETCGPGGFGSTSLGPIKYHPWRGCTAVHNADDEPITPKQIVPGDQSASPSITPWIRYICAHVSWALVSGLCVGETLEEDSKGESHVGGSSETHRNISACTAVGASRLAAEHHHDPQHTCGDGSGGDKLTGRCSFSSDGSRKQHPPGPWCSVRLQHGQFAVSLGAGSLSNSCPSLFNSPRERLGLWFSSQGSAQGQPAACSVYPAVPKR</sequence>
<evidence type="ECO:0000313" key="2">
    <source>
        <dbReference type="Proteomes" id="UP001153269"/>
    </source>
</evidence>
<dbReference type="EMBL" id="CADEAL010002001">
    <property type="protein sequence ID" value="CAB1437214.1"/>
    <property type="molecule type" value="Genomic_DNA"/>
</dbReference>
<reference evidence="1" key="1">
    <citation type="submission" date="2020-03" db="EMBL/GenBank/DDBJ databases">
        <authorList>
            <person name="Weist P."/>
        </authorList>
    </citation>
    <scope>NUCLEOTIDE SEQUENCE</scope>
</reference>
<dbReference type="Proteomes" id="UP001153269">
    <property type="component" value="Unassembled WGS sequence"/>
</dbReference>
<protein>
    <submittedName>
        <fullName evidence="1">Uncharacterized protein</fullName>
    </submittedName>
</protein>
<dbReference type="AlphaFoldDB" id="A0A9N7UUT2"/>
<name>A0A9N7UUT2_PLEPL</name>
<proteinExistence type="predicted"/>
<keyword evidence="2" id="KW-1185">Reference proteome</keyword>
<gene>
    <name evidence="1" type="ORF">PLEPLA_LOCUS25237</name>
</gene>
<organism evidence="1 2">
    <name type="scientific">Pleuronectes platessa</name>
    <name type="common">European plaice</name>
    <dbReference type="NCBI Taxonomy" id="8262"/>
    <lineage>
        <taxon>Eukaryota</taxon>
        <taxon>Metazoa</taxon>
        <taxon>Chordata</taxon>
        <taxon>Craniata</taxon>
        <taxon>Vertebrata</taxon>
        <taxon>Euteleostomi</taxon>
        <taxon>Actinopterygii</taxon>
        <taxon>Neopterygii</taxon>
        <taxon>Teleostei</taxon>
        <taxon>Neoteleostei</taxon>
        <taxon>Acanthomorphata</taxon>
        <taxon>Carangaria</taxon>
        <taxon>Pleuronectiformes</taxon>
        <taxon>Pleuronectoidei</taxon>
        <taxon>Pleuronectidae</taxon>
        <taxon>Pleuronectes</taxon>
    </lineage>
</organism>
<evidence type="ECO:0000313" key="1">
    <source>
        <dbReference type="EMBL" id="CAB1437214.1"/>
    </source>
</evidence>